<feature type="compositionally biased region" description="Basic and acidic residues" evidence="1">
    <location>
        <begin position="35"/>
        <end position="45"/>
    </location>
</feature>
<proteinExistence type="predicted"/>
<protein>
    <submittedName>
        <fullName evidence="2">Uncharacterized protein</fullName>
    </submittedName>
</protein>
<reference evidence="2" key="2">
    <citation type="journal article" date="2015" name="Data Brief">
        <title>Shoot transcriptome of the giant reed, Arundo donax.</title>
        <authorList>
            <person name="Barrero R.A."/>
            <person name="Guerrero F.D."/>
            <person name="Moolhuijzen P."/>
            <person name="Goolsby J.A."/>
            <person name="Tidwell J."/>
            <person name="Bellgard S.E."/>
            <person name="Bellgard M.I."/>
        </authorList>
    </citation>
    <scope>NUCLEOTIDE SEQUENCE</scope>
    <source>
        <tissue evidence="2">Shoot tissue taken approximately 20 cm above the soil surface</tissue>
    </source>
</reference>
<feature type="region of interest" description="Disordered" evidence="1">
    <location>
        <begin position="35"/>
        <end position="73"/>
    </location>
</feature>
<evidence type="ECO:0000313" key="2">
    <source>
        <dbReference type="EMBL" id="JAD40061.1"/>
    </source>
</evidence>
<accession>A0A0A8ZMN5</accession>
<sequence length="73" mass="8374">MEVGDRDLGLHVQAEFTGHGDEACAMLSRVRSHMEGLHHRDETTRRCGRTPHYASDRCPRTSSPPRHAQHWSR</sequence>
<evidence type="ECO:0000256" key="1">
    <source>
        <dbReference type="SAM" id="MobiDB-lite"/>
    </source>
</evidence>
<name>A0A0A8ZMN5_ARUDO</name>
<reference evidence="2" key="1">
    <citation type="submission" date="2014-09" db="EMBL/GenBank/DDBJ databases">
        <authorList>
            <person name="Magalhaes I.L.F."/>
            <person name="Oliveira U."/>
            <person name="Santos F.R."/>
            <person name="Vidigal T.H.D.A."/>
            <person name="Brescovit A.D."/>
            <person name="Santos A.J."/>
        </authorList>
    </citation>
    <scope>NUCLEOTIDE SEQUENCE</scope>
    <source>
        <tissue evidence="2">Shoot tissue taken approximately 20 cm above the soil surface</tissue>
    </source>
</reference>
<dbReference type="AlphaFoldDB" id="A0A0A8ZMN5"/>
<dbReference type="EMBL" id="GBRH01257834">
    <property type="protein sequence ID" value="JAD40061.1"/>
    <property type="molecule type" value="Transcribed_RNA"/>
</dbReference>
<organism evidence="2">
    <name type="scientific">Arundo donax</name>
    <name type="common">Giant reed</name>
    <name type="synonym">Donax arundinaceus</name>
    <dbReference type="NCBI Taxonomy" id="35708"/>
    <lineage>
        <taxon>Eukaryota</taxon>
        <taxon>Viridiplantae</taxon>
        <taxon>Streptophyta</taxon>
        <taxon>Embryophyta</taxon>
        <taxon>Tracheophyta</taxon>
        <taxon>Spermatophyta</taxon>
        <taxon>Magnoliopsida</taxon>
        <taxon>Liliopsida</taxon>
        <taxon>Poales</taxon>
        <taxon>Poaceae</taxon>
        <taxon>PACMAD clade</taxon>
        <taxon>Arundinoideae</taxon>
        <taxon>Arundineae</taxon>
        <taxon>Arundo</taxon>
    </lineage>
</organism>